<keyword evidence="2" id="KW-0808">Transferase</keyword>
<keyword evidence="4" id="KW-0862">Zinc</keyword>
<dbReference type="Pfam" id="PF02146">
    <property type="entry name" value="SIR2"/>
    <property type="match status" value="1"/>
</dbReference>
<protein>
    <recommendedName>
        <fullName evidence="5">Deacetylase sirtuin-type domain-containing protein</fullName>
    </recommendedName>
</protein>
<dbReference type="Proteomes" id="UP001642405">
    <property type="component" value="Unassembled WGS sequence"/>
</dbReference>
<dbReference type="Gene3D" id="3.40.50.1220">
    <property type="entry name" value="TPP-binding domain"/>
    <property type="match status" value="1"/>
</dbReference>
<feature type="binding site" evidence="4">
    <location>
        <position position="209"/>
    </location>
    <ligand>
        <name>Zn(2+)</name>
        <dbReference type="ChEBI" id="CHEBI:29105"/>
    </ligand>
</feature>
<comment type="similarity">
    <text evidence="1">Belongs to the sirtuin family. Class I subfamily.</text>
</comment>
<dbReference type="InterPro" id="IPR026590">
    <property type="entry name" value="Ssirtuin_cat_dom"/>
</dbReference>
<dbReference type="PANTHER" id="PTHR11085">
    <property type="entry name" value="NAD-DEPENDENT PROTEIN DEACYLASE SIRTUIN-5, MITOCHONDRIAL-RELATED"/>
    <property type="match status" value="1"/>
</dbReference>
<feature type="active site" description="Proton acceptor" evidence="4">
    <location>
        <position position="139"/>
    </location>
</feature>
<feature type="binding site" evidence="4">
    <location>
        <position position="212"/>
    </location>
    <ligand>
        <name>Zn(2+)</name>
        <dbReference type="ChEBI" id="CHEBI:29105"/>
    </ligand>
</feature>
<feature type="binding site" evidence="4">
    <location>
        <position position="147"/>
    </location>
    <ligand>
        <name>Zn(2+)</name>
        <dbReference type="ChEBI" id="CHEBI:29105"/>
    </ligand>
</feature>
<dbReference type="Gene3D" id="3.30.1600.10">
    <property type="entry name" value="SIR2/SIRT2 'Small Domain"/>
    <property type="match status" value="1"/>
</dbReference>
<evidence type="ECO:0000313" key="6">
    <source>
        <dbReference type="EMBL" id="CAK7231810.1"/>
    </source>
</evidence>
<reference evidence="6 7" key="1">
    <citation type="submission" date="2024-01" db="EMBL/GenBank/DDBJ databases">
        <authorList>
            <person name="Allen C."/>
            <person name="Tagirdzhanova G."/>
        </authorList>
    </citation>
    <scope>NUCLEOTIDE SEQUENCE [LARGE SCALE GENOMIC DNA]</scope>
</reference>
<dbReference type="EMBL" id="CAWUHB010000060">
    <property type="protein sequence ID" value="CAK7231810.1"/>
    <property type="molecule type" value="Genomic_DNA"/>
</dbReference>
<feature type="domain" description="Deacetylase sirtuin-type" evidence="5">
    <location>
        <begin position="8"/>
        <end position="314"/>
    </location>
</feature>
<evidence type="ECO:0000256" key="2">
    <source>
        <dbReference type="ARBA" id="ARBA00022679"/>
    </source>
</evidence>
<feature type="binding site" evidence="4">
    <location>
        <position position="160"/>
    </location>
    <ligand>
        <name>Zn(2+)</name>
        <dbReference type="ChEBI" id="CHEBI:29105"/>
    </ligand>
</feature>
<evidence type="ECO:0000256" key="1">
    <source>
        <dbReference type="ARBA" id="ARBA00006924"/>
    </source>
</evidence>
<dbReference type="InterPro" id="IPR003000">
    <property type="entry name" value="Sirtuin"/>
</dbReference>
<organism evidence="6 7">
    <name type="scientific">Sporothrix curviconia</name>
    <dbReference type="NCBI Taxonomy" id="1260050"/>
    <lineage>
        <taxon>Eukaryota</taxon>
        <taxon>Fungi</taxon>
        <taxon>Dikarya</taxon>
        <taxon>Ascomycota</taxon>
        <taxon>Pezizomycotina</taxon>
        <taxon>Sordariomycetes</taxon>
        <taxon>Sordariomycetidae</taxon>
        <taxon>Ophiostomatales</taxon>
        <taxon>Ophiostomataceae</taxon>
        <taxon>Sporothrix</taxon>
    </lineage>
</organism>
<dbReference type="InterPro" id="IPR050134">
    <property type="entry name" value="NAD-dep_sirtuin_deacylases"/>
</dbReference>
<evidence type="ECO:0000259" key="5">
    <source>
        <dbReference type="PROSITE" id="PS50305"/>
    </source>
</evidence>
<evidence type="ECO:0000313" key="7">
    <source>
        <dbReference type="Proteomes" id="UP001642405"/>
    </source>
</evidence>
<keyword evidence="7" id="KW-1185">Reference proteome</keyword>
<keyword evidence="3" id="KW-0520">NAD</keyword>
<dbReference type="SUPFAM" id="SSF52467">
    <property type="entry name" value="DHS-like NAD/FAD-binding domain"/>
    <property type="match status" value="1"/>
</dbReference>
<dbReference type="InterPro" id="IPR029035">
    <property type="entry name" value="DHS-like_NAD/FAD-binding_dom"/>
</dbReference>
<comment type="caution">
    <text evidence="6">The sequence shown here is derived from an EMBL/GenBank/DDBJ whole genome shotgun (WGS) entry which is preliminary data.</text>
</comment>
<proteinExistence type="inferred from homology"/>
<sequence>MPAHNDVAAFQELLRRIASSSNSVSAAGRSPRILALCGAGLSAASGLATFRGTTAALWHTHDPMELATPEAFAADPGLVWRFYAYRRHTALAVKPNAGHYALAALARSLPTSSFLCLTQNVDGLSPRANHPPEGLRTLHGSLFSLRCVGPPGHEDHAARCNYSVEDDFTEPLVPALATAAEGVDETAAAGPDGKPLPLPRIPAEELPQCPKCKSLLRPGVVWFGEALDKEMLKGVDQWVAAGKIDLMLVVGTSAEVYPAAGYIERARRAGAVVATINLDAESRQGLKGLRSRDFAFGGSAADILPVLLEPLIGKLEEPTAEA</sequence>
<gene>
    <name evidence="6" type="ORF">SCUCBS95973_008046</name>
</gene>
<accession>A0ABP0CJM5</accession>
<name>A0ABP0CJM5_9PEZI</name>
<evidence type="ECO:0000256" key="3">
    <source>
        <dbReference type="ARBA" id="ARBA00023027"/>
    </source>
</evidence>
<evidence type="ECO:0000256" key="4">
    <source>
        <dbReference type="PROSITE-ProRule" id="PRU00236"/>
    </source>
</evidence>
<dbReference type="PROSITE" id="PS50305">
    <property type="entry name" value="SIRTUIN"/>
    <property type="match status" value="1"/>
</dbReference>
<keyword evidence="4" id="KW-0479">Metal-binding</keyword>
<dbReference type="InterPro" id="IPR026591">
    <property type="entry name" value="Sirtuin_cat_small_dom_sf"/>
</dbReference>
<dbReference type="PANTHER" id="PTHR11085:SF10">
    <property type="entry name" value="NAD-DEPENDENT PROTEIN DEACYLASE SIRTUIN-5, MITOCHONDRIAL-RELATED"/>
    <property type="match status" value="1"/>
</dbReference>